<keyword evidence="1" id="KW-1133">Transmembrane helix</keyword>
<gene>
    <name evidence="2" type="primary">ND6</name>
</gene>
<dbReference type="RefSeq" id="YP_009917416.1">
    <property type="nucleotide sequence ID" value="NC_050255.1"/>
</dbReference>
<proteinExistence type="predicted"/>
<keyword evidence="1" id="KW-0812">Transmembrane</keyword>
<feature type="transmembrane region" description="Helical" evidence="1">
    <location>
        <begin position="113"/>
        <end position="132"/>
    </location>
</feature>
<feature type="transmembrane region" description="Helical" evidence="1">
    <location>
        <begin position="44"/>
        <end position="66"/>
    </location>
</feature>
<protein>
    <submittedName>
        <fullName evidence="2">NADH dehydrogenase subunit 6</fullName>
    </submittedName>
</protein>
<accession>A0A7D5FUB2</accession>
<keyword evidence="2" id="KW-0496">Mitochondrion</keyword>
<reference evidence="2" key="1">
    <citation type="journal article" date="2020" name="Exp. Appl. Acarol.">
        <title>Characterization of the complete mitochondrial genome of Amblyomma ovale, comparative analyses and phylogenetic considerations.</title>
        <authorList>
            <person name="Uribe J.E."/>
            <person name="Nava S."/>
            <person name="Murphy K.R."/>
            <person name="Tarragona E.L."/>
            <person name="Castro L.R."/>
        </authorList>
    </citation>
    <scope>NUCLEOTIDE SEQUENCE</scope>
</reference>
<evidence type="ECO:0000256" key="1">
    <source>
        <dbReference type="SAM" id="Phobius"/>
    </source>
</evidence>
<feature type="transmembrane region" description="Helical" evidence="1">
    <location>
        <begin position="20"/>
        <end position="38"/>
    </location>
</feature>
<organism evidence="2">
    <name type="scientific">Amblyomma ovale</name>
    <dbReference type="NCBI Taxonomy" id="208206"/>
    <lineage>
        <taxon>Eukaryota</taxon>
        <taxon>Metazoa</taxon>
        <taxon>Ecdysozoa</taxon>
        <taxon>Arthropoda</taxon>
        <taxon>Chelicerata</taxon>
        <taxon>Arachnida</taxon>
        <taxon>Acari</taxon>
        <taxon>Parasitiformes</taxon>
        <taxon>Ixodida</taxon>
        <taxon>Ixodoidea</taxon>
        <taxon>Ixodidae</taxon>
        <taxon>Amblyomminae</taxon>
        <taxon>Amblyomma</taxon>
    </lineage>
</organism>
<dbReference type="CTD" id="4541"/>
<keyword evidence="1" id="KW-0472">Membrane</keyword>
<evidence type="ECO:0000313" key="2">
    <source>
        <dbReference type="EMBL" id="QLF99615.1"/>
    </source>
</evidence>
<dbReference type="EMBL" id="MT554102">
    <property type="protein sequence ID" value="QLF99615.1"/>
    <property type="molecule type" value="Genomic_DNA"/>
</dbReference>
<geneLocation type="mitochondrion" evidence="2"/>
<name>A0A7D5FUB2_9ACAR</name>
<sequence>MKIKVILMMSTVLISMSHPVAMLMSVILLTLSMSLIFYENSANSLFPMILLLLILGGMMIIFLYMVSLCPNKKLNYNIKLIFTMMMIVIILTINPLYFKVQNQELTKIYCTSFMNIVLMMMMYLLITLMVVMKNLNWISSPMKSF</sequence>
<dbReference type="GeneID" id="58899883"/>
<dbReference type="AlphaFoldDB" id="A0A7D5FUB2"/>
<feature type="transmembrane region" description="Helical" evidence="1">
    <location>
        <begin position="78"/>
        <end position="98"/>
    </location>
</feature>